<reference evidence="2" key="1">
    <citation type="journal article" date="2015" name="Nature">
        <title>Complex archaea that bridge the gap between prokaryotes and eukaryotes.</title>
        <authorList>
            <person name="Spang A."/>
            <person name="Saw J.H."/>
            <person name="Jorgensen S.L."/>
            <person name="Zaremba-Niedzwiedzka K."/>
            <person name="Martijn J."/>
            <person name="Lind A.E."/>
            <person name="van Eijk R."/>
            <person name="Schleper C."/>
            <person name="Guy L."/>
            <person name="Ettema T.J."/>
        </authorList>
    </citation>
    <scope>NUCLEOTIDE SEQUENCE</scope>
</reference>
<sequence>MTDNDRLGAAIEQHVSKLEAENEKLKESLSASNHDYAELMKERTAYITVYIAENAKLKAALLEFGRHGEGCPHQWDEKYRCKCGWKETLDALKD</sequence>
<proteinExistence type="predicted"/>
<organism evidence="2">
    <name type="scientific">marine sediment metagenome</name>
    <dbReference type="NCBI Taxonomy" id="412755"/>
    <lineage>
        <taxon>unclassified sequences</taxon>
        <taxon>metagenomes</taxon>
        <taxon>ecological metagenomes</taxon>
    </lineage>
</organism>
<keyword evidence="1" id="KW-0175">Coiled coil</keyword>
<evidence type="ECO:0000313" key="2">
    <source>
        <dbReference type="EMBL" id="KKM94262.1"/>
    </source>
</evidence>
<protein>
    <submittedName>
        <fullName evidence="2">Uncharacterized protein</fullName>
    </submittedName>
</protein>
<feature type="coiled-coil region" evidence="1">
    <location>
        <begin position="8"/>
        <end position="42"/>
    </location>
</feature>
<evidence type="ECO:0000256" key="1">
    <source>
        <dbReference type="SAM" id="Coils"/>
    </source>
</evidence>
<dbReference type="EMBL" id="LAZR01006162">
    <property type="protein sequence ID" value="KKM94262.1"/>
    <property type="molecule type" value="Genomic_DNA"/>
</dbReference>
<accession>A0A0F9PM06</accession>
<dbReference type="AlphaFoldDB" id="A0A0F9PM06"/>
<gene>
    <name evidence="2" type="ORF">LCGC14_1200080</name>
</gene>
<name>A0A0F9PM06_9ZZZZ</name>
<comment type="caution">
    <text evidence="2">The sequence shown here is derived from an EMBL/GenBank/DDBJ whole genome shotgun (WGS) entry which is preliminary data.</text>
</comment>